<proteinExistence type="predicted"/>
<comment type="caution">
    <text evidence="1">The sequence shown here is derived from an EMBL/GenBank/DDBJ whole genome shotgun (WGS) entry which is preliminary data.</text>
</comment>
<organism evidence="1 2">
    <name type="scientific">Protopolystoma xenopodis</name>
    <dbReference type="NCBI Taxonomy" id="117903"/>
    <lineage>
        <taxon>Eukaryota</taxon>
        <taxon>Metazoa</taxon>
        <taxon>Spiralia</taxon>
        <taxon>Lophotrochozoa</taxon>
        <taxon>Platyhelminthes</taxon>
        <taxon>Monogenea</taxon>
        <taxon>Polyopisthocotylea</taxon>
        <taxon>Polystomatidea</taxon>
        <taxon>Polystomatidae</taxon>
        <taxon>Protopolystoma</taxon>
    </lineage>
</organism>
<gene>
    <name evidence="1" type="ORF">PXEA_LOCUS20051</name>
</gene>
<evidence type="ECO:0000313" key="1">
    <source>
        <dbReference type="EMBL" id="VEL26611.1"/>
    </source>
</evidence>
<sequence length="126" mass="14612">MMLRCSNNVRHMTDESLVPFIGIEEDYVGSSVRKNLPVKPINSWSRGIRRRLLVELTVESLNQTPSLEMEVSSTMMKQEVPRNPTFLRRRELYKEAPASQECVPKTSFCNSTFSRSRQSFCDFQCD</sequence>
<accession>A0A3S5CPU7</accession>
<reference evidence="1" key="1">
    <citation type="submission" date="2018-11" db="EMBL/GenBank/DDBJ databases">
        <authorList>
            <consortium name="Pathogen Informatics"/>
        </authorList>
    </citation>
    <scope>NUCLEOTIDE SEQUENCE</scope>
</reference>
<name>A0A3S5CPU7_9PLAT</name>
<keyword evidence="2" id="KW-1185">Reference proteome</keyword>
<dbReference type="Proteomes" id="UP000784294">
    <property type="component" value="Unassembled WGS sequence"/>
</dbReference>
<dbReference type="AlphaFoldDB" id="A0A3S5CPU7"/>
<protein>
    <submittedName>
        <fullName evidence="1">Uncharacterized protein</fullName>
    </submittedName>
</protein>
<dbReference type="EMBL" id="CAAALY010081506">
    <property type="protein sequence ID" value="VEL26611.1"/>
    <property type="molecule type" value="Genomic_DNA"/>
</dbReference>
<evidence type="ECO:0000313" key="2">
    <source>
        <dbReference type="Proteomes" id="UP000784294"/>
    </source>
</evidence>